<name>A0ABY9SF10_9ENTR</name>
<dbReference type="PANTHER" id="PTHR43685:SF2">
    <property type="entry name" value="GLYCOSYLTRANSFERASE 2-LIKE DOMAIN-CONTAINING PROTEIN"/>
    <property type="match status" value="1"/>
</dbReference>
<sequence>MAHPALVSIIIPAYKSIWFEQSLTSAIAQDYPHCEIIVCDDCPNESISEIVKRYQDRCQHTIRYFRNHPALGDVGNYERCFHESQGKYIKLFSDDDVLHSTCVSKLVAAIEIHDDVRIATSRRQRIDASGNNASDILATSSPVAQDSILWGRDIIAFQTQQMINFIGEFCTVLVHRDDILELMATEDGLFSLNGEVIHFFEDLMMFTRVFCNGHLAYLTEVLSQFRISRVQKSDIARRGDPRSEKSSLAYIEYANQLVQEVPGCASGLVRVAPLSQPQQFAEKDILTHMQHELIQSQFRDWLGARKLLDSERRLTDAWVETRDKNVELAVIIDSAGAETDLVDATLNSLKGDYPGLTLSVVVTDEGIPGFNHAIKEVCAEWLLVIPAGATFYPSALLSLGTTLMQAGSLLAVYCDETFSPDELQMAVRFRPDFNLDLLLSSPGIMAHHWLWRRELLLAAEGFDAVFPGAYELDLALKVVETQGFGPIGHLGELLLNTEIFKDHNSDELAAITQHLARRGFTNAEVVKTAHGNYRVEYRHDQRPLVSLLVLADSDLPALITCVTSLIEKTTWLNYELIVVADNTQSTQALDWLESICQVDPERLQFIGYTGSYHIGAMTNLGAEKAKGDYLVTMHTSLAVTEGNWLEQLMNHGLRPEVGIVGGKQFYADGTIHHAGYVLGVNGVADDAFYGVNDAHKGYMGRLHADQNYSAVSGEFMLVCRSLFAECNGMDENLTSLSDVDFCLRARELGYLTVWTPHARILRTPSKKHETDTQRDKRLARKKEDEDRVFAHWMPQIANDNAYNVNLSLSEQPFTICSDSLLSWRPLSWKPLPVVVPHMADYMGCGYYRIIKPFEAMQRDAIVDGKLSEELLSVPYLARYQPDSIVIQRNISLGFHEWVRRTSKLTNVFKVFELDDYLPNIPLKSHHRSQFGSDVMKMLRKSLSYMDRFVVSTEPLADALGDLHRDIVVMPNCLSLDWWGNLHSLRNQGKKPRIGWAGGSSHTGDLEMILDVVKAFAGEVEWVFFGMCPPKLRPYVDEFHEGIDIALYPQKLASLNLDLALAPVEDNLFNACKSNLRLLEYGACAVPVICSDVACYRGNLPVTRVKNRFKEWHDAIRMHLNDPNASEKMGQQLQQAIYQHHMLQGDVLNRWSKAWLPS</sequence>
<gene>
    <name evidence="2" type="ORF">RHD99_08820</name>
</gene>
<protein>
    <submittedName>
        <fullName evidence="2">Glycosyltransferase</fullName>
        <ecNumber evidence="2">2.4.-.-</ecNumber>
    </submittedName>
</protein>
<proteinExistence type="predicted"/>
<keyword evidence="2" id="KW-0328">Glycosyltransferase</keyword>
<feature type="domain" description="Glycosyltransferase 2-like" evidence="1">
    <location>
        <begin position="557"/>
        <end position="722"/>
    </location>
</feature>
<keyword evidence="3" id="KW-1185">Reference proteome</keyword>
<dbReference type="Gene3D" id="3.40.50.2000">
    <property type="entry name" value="Glycogen Phosphorylase B"/>
    <property type="match status" value="1"/>
</dbReference>
<organism evidence="2 3">
    <name type="scientific">Buttiauxella selenatireducens</name>
    <dbReference type="NCBI Taxonomy" id="3073902"/>
    <lineage>
        <taxon>Bacteria</taxon>
        <taxon>Pseudomonadati</taxon>
        <taxon>Pseudomonadota</taxon>
        <taxon>Gammaproteobacteria</taxon>
        <taxon>Enterobacterales</taxon>
        <taxon>Enterobacteriaceae</taxon>
        <taxon>Buttiauxella</taxon>
    </lineage>
</organism>
<keyword evidence="2" id="KW-0808">Transferase</keyword>
<evidence type="ECO:0000313" key="2">
    <source>
        <dbReference type="EMBL" id="WMY76017.1"/>
    </source>
</evidence>
<dbReference type="CDD" id="cd00761">
    <property type="entry name" value="Glyco_tranf_GTA_type"/>
    <property type="match status" value="1"/>
</dbReference>
<dbReference type="Proteomes" id="UP001246690">
    <property type="component" value="Chromosome"/>
</dbReference>
<evidence type="ECO:0000259" key="1">
    <source>
        <dbReference type="Pfam" id="PF00535"/>
    </source>
</evidence>
<accession>A0ABY9SF10</accession>
<dbReference type="EMBL" id="CP133838">
    <property type="protein sequence ID" value="WMY76017.1"/>
    <property type="molecule type" value="Genomic_DNA"/>
</dbReference>
<dbReference type="InterPro" id="IPR050834">
    <property type="entry name" value="Glycosyltransf_2"/>
</dbReference>
<dbReference type="PANTHER" id="PTHR43685">
    <property type="entry name" value="GLYCOSYLTRANSFERASE"/>
    <property type="match status" value="1"/>
</dbReference>
<dbReference type="RefSeq" id="WP_309878462.1">
    <property type="nucleotide sequence ID" value="NZ_CP133838.1"/>
</dbReference>
<dbReference type="InterPro" id="IPR001173">
    <property type="entry name" value="Glyco_trans_2-like"/>
</dbReference>
<dbReference type="SUPFAM" id="SSF53756">
    <property type="entry name" value="UDP-Glycosyltransferase/glycogen phosphorylase"/>
    <property type="match status" value="1"/>
</dbReference>
<evidence type="ECO:0000313" key="3">
    <source>
        <dbReference type="Proteomes" id="UP001246690"/>
    </source>
</evidence>
<dbReference type="InterPro" id="IPR029044">
    <property type="entry name" value="Nucleotide-diphossugar_trans"/>
</dbReference>
<dbReference type="Gene3D" id="3.90.550.10">
    <property type="entry name" value="Spore Coat Polysaccharide Biosynthesis Protein SpsA, Chain A"/>
    <property type="match status" value="2"/>
</dbReference>
<reference evidence="2 3" key="1">
    <citation type="submission" date="2023-09" db="EMBL/GenBank/DDBJ databases">
        <title>Buttiauxella selenatireducens sp. nov., isolated from the rhizosphere of Cardamine hupingshanesis.</title>
        <authorList>
            <person name="Zhang S."/>
            <person name="Xu Z."/>
            <person name="Wang H."/>
            <person name="Guo Y."/>
        </authorList>
    </citation>
    <scope>NUCLEOTIDE SEQUENCE [LARGE SCALE GENOMIC DNA]</scope>
    <source>
        <strain evidence="2 3">R73</strain>
    </source>
</reference>
<dbReference type="SUPFAM" id="SSF53448">
    <property type="entry name" value="Nucleotide-diphospho-sugar transferases"/>
    <property type="match status" value="3"/>
</dbReference>
<dbReference type="GO" id="GO:0016757">
    <property type="term" value="F:glycosyltransferase activity"/>
    <property type="evidence" value="ECO:0007669"/>
    <property type="project" value="UniProtKB-KW"/>
</dbReference>
<feature type="domain" description="Glycosyltransferase 2-like" evidence="1">
    <location>
        <begin position="8"/>
        <end position="145"/>
    </location>
</feature>
<dbReference type="EC" id="2.4.-.-" evidence="2"/>
<dbReference type="Pfam" id="PF00535">
    <property type="entry name" value="Glycos_transf_2"/>
    <property type="match status" value="2"/>
</dbReference>